<keyword evidence="5" id="KW-0238">DNA-binding</keyword>
<dbReference type="GO" id="GO:0006351">
    <property type="term" value="P:DNA-templated transcription"/>
    <property type="evidence" value="ECO:0007669"/>
    <property type="project" value="InterPro"/>
</dbReference>
<evidence type="ECO:0000256" key="7">
    <source>
        <dbReference type="ARBA" id="ARBA00023242"/>
    </source>
</evidence>
<dbReference type="Pfam" id="PF04082">
    <property type="entry name" value="Fungal_trans"/>
    <property type="match status" value="1"/>
</dbReference>
<keyword evidence="2" id="KW-0479">Metal-binding</keyword>
<evidence type="ECO:0000256" key="2">
    <source>
        <dbReference type="ARBA" id="ARBA00022723"/>
    </source>
</evidence>
<dbReference type="Pfam" id="PF00172">
    <property type="entry name" value="Zn_clus"/>
    <property type="match status" value="1"/>
</dbReference>
<feature type="compositionally biased region" description="Polar residues" evidence="8">
    <location>
        <begin position="115"/>
        <end position="130"/>
    </location>
</feature>
<dbReference type="InterPro" id="IPR036864">
    <property type="entry name" value="Zn2-C6_fun-type_DNA-bd_sf"/>
</dbReference>
<dbReference type="GO" id="GO:0003677">
    <property type="term" value="F:DNA binding"/>
    <property type="evidence" value="ECO:0007669"/>
    <property type="project" value="UniProtKB-KW"/>
</dbReference>
<dbReference type="GO" id="GO:0008270">
    <property type="term" value="F:zinc ion binding"/>
    <property type="evidence" value="ECO:0007669"/>
    <property type="project" value="InterPro"/>
</dbReference>
<keyword evidence="11" id="KW-1185">Reference proteome</keyword>
<dbReference type="CDD" id="cd12148">
    <property type="entry name" value="fungal_TF_MHR"/>
    <property type="match status" value="1"/>
</dbReference>
<dbReference type="InterPro" id="IPR051615">
    <property type="entry name" value="Transcr_Regulatory_Elem"/>
</dbReference>
<dbReference type="Gene3D" id="4.10.240.10">
    <property type="entry name" value="Zn(2)-C6 fungal-type DNA-binding domain"/>
    <property type="match status" value="1"/>
</dbReference>
<dbReference type="EMBL" id="LT635757">
    <property type="protein sequence ID" value="SGZ49616.1"/>
    <property type="molecule type" value="Genomic_DNA"/>
</dbReference>
<dbReference type="CDD" id="cd00067">
    <property type="entry name" value="GAL4"/>
    <property type="match status" value="1"/>
</dbReference>
<gene>
    <name evidence="10" type="ORF">SAMEA4029010_CIC11G00000002396</name>
</gene>
<dbReference type="GO" id="GO:0000981">
    <property type="term" value="F:DNA-binding transcription factor activity, RNA polymerase II-specific"/>
    <property type="evidence" value="ECO:0007669"/>
    <property type="project" value="InterPro"/>
</dbReference>
<dbReference type="SMART" id="SM00906">
    <property type="entry name" value="Fungal_trans"/>
    <property type="match status" value="1"/>
</dbReference>
<protein>
    <submittedName>
        <fullName evidence="10">CIC11C00000002396</fullName>
    </submittedName>
</protein>
<evidence type="ECO:0000256" key="6">
    <source>
        <dbReference type="ARBA" id="ARBA00023163"/>
    </source>
</evidence>
<keyword evidence="3" id="KW-0862">Zinc</keyword>
<evidence type="ECO:0000259" key="9">
    <source>
        <dbReference type="PROSITE" id="PS50048"/>
    </source>
</evidence>
<evidence type="ECO:0000256" key="1">
    <source>
        <dbReference type="ARBA" id="ARBA00004123"/>
    </source>
</evidence>
<dbReference type="InterPro" id="IPR007219">
    <property type="entry name" value="XnlR_reg_dom"/>
</dbReference>
<dbReference type="PROSITE" id="PS50048">
    <property type="entry name" value="ZN2_CY6_FUNGAL_2"/>
    <property type="match status" value="1"/>
</dbReference>
<comment type="subcellular location">
    <subcellularLocation>
        <location evidence="1">Nucleus</location>
    </subcellularLocation>
</comment>
<reference evidence="10 11" key="1">
    <citation type="submission" date="2016-10" db="EMBL/GenBank/DDBJ databases">
        <authorList>
            <person name="de Groot N.N."/>
        </authorList>
    </citation>
    <scope>NUCLEOTIDE SEQUENCE [LARGE SCALE GENOMIC DNA]</scope>
    <source>
        <strain evidence="10 11">CBS 141442</strain>
    </source>
</reference>
<evidence type="ECO:0000256" key="8">
    <source>
        <dbReference type="SAM" id="MobiDB-lite"/>
    </source>
</evidence>
<dbReference type="PROSITE" id="PS00463">
    <property type="entry name" value="ZN2_CY6_FUNGAL_1"/>
    <property type="match status" value="1"/>
</dbReference>
<feature type="region of interest" description="Disordered" evidence="8">
    <location>
        <begin position="105"/>
        <end position="145"/>
    </location>
</feature>
<dbReference type="PANTHER" id="PTHR31313:SF81">
    <property type="entry name" value="TY1 ENHANCER ACTIVATOR"/>
    <property type="match status" value="1"/>
</dbReference>
<dbReference type="PANTHER" id="PTHR31313">
    <property type="entry name" value="TY1 ENHANCER ACTIVATOR"/>
    <property type="match status" value="1"/>
</dbReference>
<keyword evidence="4" id="KW-0805">Transcription regulation</keyword>
<dbReference type="InterPro" id="IPR001138">
    <property type="entry name" value="Zn2Cys6_DnaBD"/>
</dbReference>
<feature type="domain" description="Zn(2)-C6 fungal-type" evidence="9">
    <location>
        <begin position="15"/>
        <end position="46"/>
    </location>
</feature>
<dbReference type="SMART" id="SM00066">
    <property type="entry name" value="GAL4"/>
    <property type="match status" value="1"/>
</dbReference>
<dbReference type="GO" id="GO:0005634">
    <property type="term" value="C:nucleus"/>
    <property type="evidence" value="ECO:0007669"/>
    <property type="project" value="UniProtKB-SubCell"/>
</dbReference>
<dbReference type="OrthoDB" id="2428527at2759"/>
<organism evidence="10 11">
    <name type="scientific">Sungouiella intermedia</name>
    <dbReference type="NCBI Taxonomy" id="45354"/>
    <lineage>
        <taxon>Eukaryota</taxon>
        <taxon>Fungi</taxon>
        <taxon>Dikarya</taxon>
        <taxon>Ascomycota</taxon>
        <taxon>Saccharomycotina</taxon>
        <taxon>Pichiomycetes</taxon>
        <taxon>Metschnikowiaceae</taxon>
        <taxon>Sungouiella</taxon>
    </lineage>
</organism>
<keyword evidence="6" id="KW-0804">Transcription</keyword>
<evidence type="ECO:0000256" key="5">
    <source>
        <dbReference type="ARBA" id="ARBA00023125"/>
    </source>
</evidence>
<proteinExistence type="predicted"/>
<evidence type="ECO:0000256" key="3">
    <source>
        <dbReference type="ARBA" id="ARBA00022833"/>
    </source>
</evidence>
<evidence type="ECO:0000256" key="4">
    <source>
        <dbReference type="ARBA" id="ARBA00023015"/>
    </source>
</evidence>
<dbReference type="Proteomes" id="UP000182334">
    <property type="component" value="Chromosome II"/>
</dbReference>
<sequence>MSMPAPSARKKASLACANCRKRKIKCILGNSLPCAHCKKLDLNCVLLSTDKRKDRYRMEYISGLELKVARYEATLRKLDENIKSSVLCMESLGPDFHSEPITSIAAPNNSPASSVTMSTHTQSAESSNTEVKSELPPQDALEREKPLPTNVKGTLRVNNFENDNKYSVSVYGPTSIFNTETIPNQAGDIDTTFGNLSGDLIIVQCIKLFFRWQYPDMHLFVFREAFLLDFFNPGSSGVYSSKELVYAICAIGSLVSESDEIRSLSPQFYKGAIELLTKKLDSPSISSLQAYLLLGLYDIYNGRNNSGWMLTGDGLRVGFGIGFHLSFQNWLAGESEEPSLVTIAVRSRIFWGSFMADRFLGLILGRPSILKMHESTIPESYNLPAIETIAEYTYPGTADYERANYIDVSNPLKSIIKLVGISDAMLEELFTKDPDGMERKLELLERYNEKLLDWRQKLPSLVQWDRKTLEQHGHDHTKMFMRYFYYIVLLCLNRPFVEVSRTSSQKDSSNALKICESAIEDIHLAILSFVKHHGLRQCSILIVYSSIICISIILLTTSGGDMTSNPKFEECFFDFMTLLKLSSLTWKLSEKSYLKVRATFHSEYKCSYETQLSDFLQRKQEQNSRFLAPGNSIISISGEPLERVSPAYSDSMWGNEFANVMEFGGFGGPPVFMNGELSDWGNFFPGYGNQNDNI</sequence>
<name>A0A1L0D0Y6_9ASCO</name>
<dbReference type="AlphaFoldDB" id="A0A1L0D0Y6"/>
<evidence type="ECO:0000313" key="11">
    <source>
        <dbReference type="Proteomes" id="UP000182334"/>
    </source>
</evidence>
<accession>A0A1L0D0Y6</accession>
<feature type="compositionally biased region" description="Low complexity" evidence="8">
    <location>
        <begin position="105"/>
        <end position="114"/>
    </location>
</feature>
<dbReference type="SUPFAM" id="SSF57701">
    <property type="entry name" value="Zn2/Cys6 DNA-binding domain"/>
    <property type="match status" value="1"/>
</dbReference>
<keyword evidence="7" id="KW-0539">Nucleus</keyword>
<evidence type="ECO:0000313" key="10">
    <source>
        <dbReference type="EMBL" id="SGZ49616.1"/>
    </source>
</evidence>
<dbReference type="STRING" id="45354.A0A1L0D0Y6"/>